<evidence type="ECO:0000313" key="1">
    <source>
        <dbReference type="EMBL" id="MBB3168935.1"/>
    </source>
</evidence>
<proteinExistence type="predicted"/>
<dbReference type="AlphaFoldDB" id="A0A839UU97"/>
<organism evidence="1 2">
    <name type="scientific">Simiduia aestuariiviva</name>
    <dbReference type="NCBI Taxonomy" id="1510459"/>
    <lineage>
        <taxon>Bacteria</taxon>
        <taxon>Pseudomonadati</taxon>
        <taxon>Pseudomonadota</taxon>
        <taxon>Gammaproteobacteria</taxon>
        <taxon>Cellvibrionales</taxon>
        <taxon>Cellvibrionaceae</taxon>
        <taxon>Simiduia</taxon>
    </lineage>
</organism>
<dbReference type="Proteomes" id="UP000559987">
    <property type="component" value="Unassembled WGS sequence"/>
</dbReference>
<protein>
    <submittedName>
        <fullName evidence="1">Uncharacterized protein</fullName>
    </submittedName>
</protein>
<evidence type="ECO:0000313" key="2">
    <source>
        <dbReference type="Proteomes" id="UP000559987"/>
    </source>
</evidence>
<comment type="caution">
    <text evidence="1">The sequence shown here is derived from an EMBL/GenBank/DDBJ whole genome shotgun (WGS) entry which is preliminary data.</text>
</comment>
<gene>
    <name evidence="1" type="ORF">FHS30_002143</name>
</gene>
<keyword evidence="2" id="KW-1185">Reference proteome</keyword>
<reference evidence="1 2" key="1">
    <citation type="submission" date="2020-08" db="EMBL/GenBank/DDBJ databases">
        <title>Genomic Encyclopedia of Type Strains, Phase III (KMG-III): the genomes of soil and plant-associated and newly described type strains.</title>
        <authorList>
            <person name="Whitman W."/>
        </authorList>
    </citation>
    <scope>NUCLEOTIDE SEQUENCE [LARGE SCALE GENOMIC DNA]</scope>
    <source>
        <strain evidence="1 2">CECT 8571</strain>
    </source>
</reference>
<accession>A0A839UU97</accession>
<dbReference type="EMBL" id="JACHXZ010000003">
    <property type="protein sequence ID" value="MBB3168935.1"/>
    <property type="molecule type" value="Genomic_DNA"/>
</dbReference>
<name>A0A839UU97_9GAMM</name>
<sequence length="51" mass="5475">MGALSSNRQRLDIAFHGNLSHTAGPAFAGLIFFKAALDLLDQDQSLYDGLP</sequence>